<dbReference type="AlphaFoldDB" id="A0AA88N0T8"/>
<evidence type="ECO:0000313" key="1">
    <source>
        <dbReference type="EMBL" id="KAK2848007.1"/>
    </source>
</evidence>
<gene>
    <name evidence="1" type="ORF">Q7C36_009689</name>
</gene>
<proteinExistence type="predicted"/>
<comment type="caution">
    <text evidence="1">The sequence shown here is derived from an EMBL/GenBank/DDBJ whole genome shotgun (WGS) entry which is preliminary data.</text>
</comment>
<organism evidence="1 2">
    <name type="scientific">Tachysurus vachellii</name>
    <name type="common">Darkbarbel catfish</name>
    <name type="synonym">Pelteobagrus vachellii</name>
    <dbReference type="NCBI Taxonomy" id="175792"/>
    <lineage>
        <taxon>Eukaryota</taxon>
        <taxon>Metazoa</taxon>
        <taxon>Chordata</taxon>
        <taxon>Craniata</taxon>
        <taxon>Vertebrata</taxon>
        <taxon>Euteleostomi</taxon>
        <taxon>Actinopterygii</taxon>
        <taxon>Neopterygii</taxon>
        <taxon>Teleostei</taxon>
        <taxon>Ostariophysi</taxon>
        <taxon>Siluriformes</taxon>
        <taxon>Bagridae</taxon>
        <taxon>Tachysurus</taxon>
    </lineage>
</organism>
<name>A0AA88N0T8_TACVA</name>
<sequence length="67" mass="6925">MRSLPAAPQCTQTLMKGKCSYLYEKERLSLPPAAAPPYKILSSAGHSFLSLALTSGAVEVSAGSIGA</sequence>
<dbReference type="EMBL" id="JAVHJS010000009">
    <property type="protein sequence ID" value="KAK2848007.1"/>
    <property type="molecule type" value="Genomic_DNA"/>
</dbReference>
<keyword evidence="2" id="KW-1185">Reference proteome</keyword>
<dbReference type="Proteomes" id="UP001187315">
    <property type="component" value="Unassembled WGS sequence"/>
</dbReference>
<accession>A0AA88N0T8</accession>
<protein>
    <submittedName>
        <fullName evidence="1">Uncharacterized protein</fullName>
    </submittedName>
</protein>
<reference evidence="1" key="1">
    <citation type="submission" date="2023-08" db="EMBL/GenBank/DDBJ databases">
        <title>Pelteobagrus vachellii genome.</title>
        <authorList>
            <person name="Liu H."/>
        </authorList>
    </citation>
    <scope>NUCLEOTIDE SEQUENCE</scope>
    <source>
        <strain evidence="1">PRFRI_2022a</strain>
        <tissue evidence="1">Muscle</tissue>
    </source>
</reference>
<evidence type="ECO:0000313" key="2">
    <source>
        <dbReference type="Proteomes" id="UP001187315"/>
    </source>
</evidence>